<evidence type="ECO:0000313" key="9">
    <source>
        <dbReference type="EMBL" id="KAK9517767.1"/>
    </source>
</evidence>
<reference evidence="9 10" key="1">
    <citation type="journal article" date="2024" name="Genome Biol. Evol.">
        <title>Chromosome-level genome assembly of the viviparous eelpout Zoarces viviparus.</title>
        <authorList>
            <person name="Fuhrmann N."/>
            <person name="Brasseur M.V."/>
            <person name="Bakowski C.E."/>
            <person name="Podsiadlowski L."/>
            <person name="Prost S."/>
            <person name="Krehenwinkel H."/>
            <person name="Mayer C."/>
        </authorList>
    </citation>
    <scope>NUCLEOTIDE SEQUENCE [LARGE SCALE GENOMIC DNA]</scope>
    <source>
        <strain evidence="9">NO-MEL_2022_Ind0_liver</strain>
    </source>
</reference>
<feature type="transmembrane region" description="Helical" evidence="7">
    <location>
        <begin position="110"/>
        <end position="128"/>
    </location>
</feature>
<keyword evidence="10" id="KW-1185">Reference proteome</keyword>
<evidence type="ECO:0000256" key="5">
    <source>
        <dbReference type="ARBA" id="ARBA00023128"/>
    </source>
</evidence>
<evidence type="ECO:0000256" key="3">
    <source>
        <dbReference type="ARBA" id="ARBA00022692"/>
    </source>
</evidence>
<dbReference type="AlphaFoldDB" id="A0AAW1E6M2"/>
<evidence type="ECO:0000256" key="8">
    <source>
        <dbReference type="SAM" id="MobiDB-lite"/>
    </source>
</evidence>
<comment type="similarity">
    <text evidence="2">Belongs to the apolipoprotein O/MICOS complex subunit Mic27 family.</text>
</comment>
<dbReference type="InterPro" id="IPR019166">
    <property type="entry name" value="MIC26/MIC27"/>
</dbReference>
<evidence type="ECO:0000256" key="2">
    <source>
        <dbReference type="ARBA" id="ARBA00010904"/>
    </source>
</evidence>
<dbReference type="GO" id="GO:0061617">
    <property type="term" value="C:MICOS complex"/>
    <property type="evidence" value="ECO:0007669"/>
    <property type="project" value="UniProtKB-UniRule"/>
</dbReference>
<dbReference type="Proteomes" id="UP001488805">
    <property type="component" value="Unassembled WGS sequence"/>
</dbReference>
<organism evidence="9 10">
    <name type="scientific">Zoarces viviparus</name>
    <name type="common">Viviparous eelpout</name>
    <name type="synonym">Blennius viviparus</name>
    <dbReference type="NCBI Taxonomy" id="48416"/>
    <lineage>
        <taxon>Eukaryota</taxon>
        <taxon>Metazoa</taxon>
        <taxon>Chordata</taxon>
        <taxon>Craniata</taxon>
        <taxon>Vertebrata</taxon>
        <taxon>Euteleostomi</taxon>
        <taxon>Actinopterygii</taxon>
        <taxon>Neopterygii</taxon>
        <taxon>Teleostei</taxon>
        <taxon>Neoteleostei</taxon>
        <taxon>Acanthomorphata</taxon>
        <taxon>Eupercaria</taxon>
        <taxon>Perciformes</taxon>
        <taxon>Cottioidei</taxon>
        <taxon>Zoarcales</taxon>
        <taxon>Zoarcidae</taxon>
        <taxon>Zoarcinae</taxon>
        <taxon>Zoarces</taxon>
    </lineage>
</organism>
<dbReference type="PANTHER" id="PTHR14564">
    <property type="entry name" value="MICOS COMPLEX SUBUNIT MIC26 / MIC27 FAMILY MEMBER"/>
    <property type="match status" value="1"/>
</dbReference>
<protein>
    <recommendedName>
        <fullName evidence="7">MICOS complex subunit</fullName>
    </recommendedName>
</protein>
<keyword evidence="3 7" id="KW-0812">Transmembrane</keyword>
<comment type="subcellular location">
    <subcellularLocation>
        <location evidence="7">Mitochondrion inner membrane</location>
    </subcellularLocation>
    <subcellularLocation>
        <location evidence="1">Mitochondrion membrane</location>
    </subcellularLocation>
</comment>
<evidence type="ECO:0000256" key="4">
    <source>
        <dbReference type="ARBA" id="ARBA00022989"/>
    </source>
</evidence>
<accession>A0AAW1E6M2</accession>
<comment type="function">
    <text evidence="7">Component of the MICOS complex, a large protein complex of the mitochondrial inner membrane that plays crucial roles in the maintenance of crista junctions, inner membrane architecture, and formation of contact sites to the outer membrane.</text>
</comment>
<keyword evidence="4 7" id="KW-1133">Transmembrane helix</keyword>
<comment type="subunit">
    <text evidence="7">Component of the mitochondrial contact site and cristae organizing system (MICOS) complex.</text>
</comment>
<keyword evidence="5 7" id="KW-0496">Mitochondrion</keyword>
<comment type="caution">
    <text evidence="9">The sequence shown here is derived from an EMBL/GenBank/DDBJ whole genome shotgun (WGS) entry which is preliminary data.</text>
</comment>
<name>A0AAW1E6M2_ZOAVI</name>
<gene>
    <name evidence="9" type="ORF">VZT92_023111</name>
</gene>
<keyword evidence="7" id="KW-0999">Mitochondrion inner membrane</keyword>
<evidence type="ECO:0000256" key="1">
    <source>
        <dbReference type="ARBA" id="ARBA00004325"/>
    </source>
</evidence>
<dbReference type="GO" id="GO:0042407">
    <property type="term" value="P:cristae formation"/>
    <property type="evidence" value="ECO:0007669"/>
    <property type="project" value="InterPro"/>
</dbReference>
<evidence type="ECO:0000256" key="7">
    <source>
        <dbReference type="RuleBase" id="RU363021"/>
    </source>
</evidence>
<dbReference type="EMBL" id="JBCEZU010000538">
    <property type="protein sequence ID" value="KAK9517767.1"/>
    <property type="molecule type" value="Genomic_DNA"/>
</dbReference>
<feature type="compositionally biased region" description="Polar residues" evidence="8">
    <location>
        <begin position="208"/>
        <end position="217"/>
    </location>
</feature>
<keyword evidence="6 7" id="KW-0472">Membrane</keyword>
<sequence length="406" mass="42335">MAAKVVMVAVPTVMGIASIRVYTVSDVPADGLVTREKLNIYSPLPQSAQAQFVPERPGVIQSGLTTARESVLPLVQAVKGACVSVTTRSVSIYYGGEDVYYYLKDPPPGFLPRLGTVTMAGLLGMFLARKGSHFKRLAVPLGLMSAGVSVCYPAQTVAVLKVTGKQVYAVGRWSSAAASSLLSSKSPDIKETAASQPQTAAVVEEVSESGSDQSSAIPETEVESAESVPASDESAVVTEEPSSVELTEIHPDQTPTETDTDPEVHSVPVETKATSEDTCASVESEELSGTKQAAEDISTDASPAEPTPSLEPETLKASLVESVPVEAAELGSIGSSEEPPAPKASNEPTVPVVESAELTDPPQVAAVEETLTPENSQGGSGFKPDPALQDFGQSNPEDEDLYSTRS</sequence>
<dbReference type="InterPro" id="IPR033182">
    <property type="entry name" value="MIC26/MIC27_animal"/>
</dbReference>
<feature type="region of interest" description="Disordered" evidence="8">
    <location>
        <begin position="184"/>
        <end position="406"/>
    </location>
</feature>
<feature type="compositionally biased region" description="Acidic residues" evidence="8">
    <location>
        <begin position="396"/>
        <end position="406"/>
    </location>
</feature>
<proteinExistence type="inferred from homology"/>
<dbReference type="Pfam" id="PF09769">
    <property type="entry name" value="ApoO"/>
    <property type="match status" value="1"/>
</dbReference>
<evidence type="ECO:0000313" key="10">
    <source>
        <dbReference type="Proteomes" id="UP001488805"/>
    </source>
</evidence>
<evidence type="ECO:0000256" key="6">
    <source>
        <dbReference type="ARBA" id="ARBA00023136"/>
    </source>
</evidence>